<dbReference type="PANTHER" id="PTHR23320">
    <property type="entry name" value="MEMBRANE-SPANNING 4-DOMAINS SUBFAMILY A MS4A -RELATED"/>
    <property type="match status" value="1"/>
</dbReference>
<dbReference type="PANTHER" id="PTHR23320:SF165">
    <property type="entry name" value="MARVEL DOMAIN-CONTAINING PROTEIN"/>
    <property type="match status" value="1"/>
</dbReference>
<dbReference type="Ensembl" id="ENSCINT00000033980.1">
    <property type="protein sequence ID" value="ENSCINP00000035063.1"/>
    <property type="gene ID" value="ENSCING00000023477.1"/>
</dbReference>
<evidence type="ECO:0000313" key="2">
    <source>
        <dbReference type="Ensembl" id="ENSCINP00000035063.1"/>
    </source>
</evidence>
<dbReference type="InParanoid" id="H2XZH9"/>
<dbReference type="OMA" id="SITTWIY"/>
<keyword evidence="1" id="KW-0472">Membrane</keyword>
<dbReference type="InterPro" id="IPR030417">
    <property type="entry name" value="MS4A"/>
</dbReference>
<reference evidence="2" key="2">
    <citation type="submission" date="2025-08" db="UniProtKB">
        <authorList>
            <consortium name="Ensembl"/>
        </authorList>
    </citation>
    <scope>IDENTIFICATION</scope>
</reference>
<sequence length="230" mass="25088">MATVVTANPVVMATPNAQSENKLYSKEFKIVGAMQIMLGTLSITTWIYALVFAVSGPVFDNFAYISAGVWCGIFFLIAGILATVSSVKPNKCKVVAGMVMAIFAAIFAATMFGIETAGAALTSGPLSSVYGYYGYYSTYYSCTPYYQSSYYKSGTYIPYCSSPLRSSTYISSVYIPSKYLSCPSRYSYIYRSNTGITTLHGFMAFFAFAELVVAIVHSVYCCKFSQTSNM</sequence>
<feature type="transmembrane region" description="Helical" evidence="1">
    <location>
        <begin position="202"/>
        <end position="222"/>
    </location>
</feature>
<reference evidence="2" key="3">
    <citation type="submission" date="2025-09" db="UniProtKB">
        <authorList>
            <consortium name="Ensembl"/>
        </authorList>
    </citation>
    <scope>IDENTIFICATION</scope>
</reference>
<dbReference type="GeneTree" id="ENSGT00940000165397"/>
<dbReference type="HOGENOM" id="CLU_076497_0_0_1"/>
<feature type="transmembrane region" description="Helical" evidence="1">
    <location>
        <begin position="62"/>
        <end position="82"/>
    </location>
</feature>
<keyword evidence="3" id="KW-1185">Reference proteome</keyword>
<accession>H2XZH9</accession>
<feature type="transmembrane region" description="Helical" evidence="1">
    <location>
        <begin position="36"/>
        <end position="56"/>
    </location>
</feature>
<gene>
    <name evidence="2" type="primary">LOC100184454</name>
</gene>
<organism evidence="2 3">
    <name type="scientific">Ciona intestinalis</name>
    <name type="common">Transparent sea squirt</name>
    <name type="synonym">Ascidia intestinalis</name>
    <dbReference type="NCBI Taxonomy" id="7719"/>
    <lineage>
        <taxon>Eukaryota</taxon>
        <taxon>Metazoa</taxon>
        <taxon>Chordata</taxon>
        <taxon>Tunicata</taxon>
        <taxon>Ascidiacea</taxon>
        <taxon>Phlebobranchia</taxon>
        <taxon>Cionidae</taxon>
        <taxon>Ciona</taxon>
    </lineage>
</organism>
<evidence type="ECO:0000256" key="1">
    <source>
        <dbReference type="SAM" id="Phobius"/>
    </source>
</evidence>
<protein>
    <submittedName>
        <fullName evidence="2">Uncharacterized LOC100184454</fullName>
    </submittedName>
</protein>
<name>H2XZH9_CIOIN</name>
<keyword evidence="1" id="KW-1133">Transmembrane helix</keyword>
<dbReference type="AlphaFoldDB" id="H2XZH9"/>
<feature type="transmembrane region" description="Helical" evidence="1">
    <location>
        <begin position="94"/>
        <end position="114"/>
    </location>
</feature>
<evidence type="ECO:0000313" key="3">
    <source>
        <dbReference type="Proteomes" id="UP000008144"/>
    </source>
</evidence>
<keyword evidence="1" id="KW-0812">Transmembrane</keyword>
<proteinExistence type="predicted"/>
<reference evidence="3" key="1">
    <citation type="journal article" date="2002" name="Science">
        <title>The draft genome of Ciona intestinalis: insights into chordate and vertebrate origins.</title>
        <authorList>
            <person name="Dehal P."/>
            <person name="Satou Y."/>
            <person name="Campbell R.K."/>
            <person name="Chapman J."/>
            <person name="Degnan B."/>
            <person name="De Tomaso A."/>
            <person name="Davidson B."/>
            <person name="Di Gregorio A."/>
            <person name="Gelpke M."/>
            <person name="Goodstein D.M."/>
            <person name="Harafuji N."/>
            <person name="Hastings K.E."/>
            <person name="Ho I."/>
            <person name="Hotta K."/>
            <person name="Huang W."/>
            <person name="Kawashima T."/>
            <person name="Lemaire P."/>
            <person name="Martinez D."/>
            <person name="Meinertzhagen I.A."/>
            <person name="Necula S."/>
            <person name="Nonaka M."/>
            <person name="Putnam N."/>
            <person name="Rash S."/>
            <person name="Saiga H."/>
            <person name="Satake M."/>
            <person name="Terry A."/>
            <person name="Yamada L."/>
            <person name="Wang H.G."/>
            <person name="Awazu S."/>
            <person name="Azumi K."/>
            <person name="Boore J."/>
            <person name="Branno M."/>
            <person name="Chin-Bow S."/>
            <person name="DeSantis R."/>
            <person name="Doyle S."/>
            <person name="Francino P."/>
            <person name="Keys D.N."/>
            <person name="Haga S."/>
            <person name="Hayashi H."/>
            <person name="Hino K."/>
            <person name="Imai K.S."/>
            <person name="Inaba K."/>
            <person name="Kano S."/>
            <person name="Kobayashi K."/>
            <person name="Kobayashi M."/>
            <person name="Lee B.I."/>
            <person name="Makabe K.W."/>
            <person name="Manohar C."/>
            <person name="Matassi G."/>
            <person name="Medina M."/>
            <person name="Mochizuki Y."/>
            <person name="Mount S."/>
            <person name="Morishita T."/>
            <person name="Miura S."/>
            <person name="Nakayama A."/>
            <person name="Nishizaka S."/>
            <person name="Nomoto H."/>
            <person name="Ohta F."/>
            <person name="Oishi K."/>
            <person name="Rigoutsos I."/>
            <person name="Sano M."/>
            <person name="Sasaki A."/>
            <person name="Sasakura Y."/>
            <person name="Shoguchi E."/>
            <person name="Shin-i T."/>
            <person name="Spagnuolo A."/>
            <person name="Stainier D."/>
            <person name="Suzuki M.M."/>
            <person name="Tassy O."/>
            <person name="Takatori N."/>
            <person name="Tokuoka M."/>
            <person name="Yagi K."/>
            <person name="Yoshizaki F."/>
            <person name="Wada S."/>
            <person name="Zhang C."/>
            <person name="Hyatt P.D."/>
            <person name="Larimer F."/>
            <person name="Detter C."/>
            <person name="Doggett N."/>
            <person name="Glavina T."/>
            <person name="Hawkins T."/>
            <person name="Richardson P."/>
            <person name="Lucas S."/>
            <person name="Kohara Y."/>
            <person name="Levine M."/>
            <person name="Satoh N."/>
            <person name="Rokhsar D.S."/>
        </authorList>
    </citation>
    <scope>NUCLEOTIDE SEQUENCE [LARGE SCALE GENOMIC DNA]</scope>
</reference>
<dbReference type="Proteomes" id="UP000008144">
    <property type="component" value="Unassembled WGS sequence"/>
</dbReference>